<dbReference type="PANTHER" id="PTHR13223">
    <property type="entry name" value="ACIDIC FIBROBLAST GROWTH FACTOR INTRACELLULAR BINDING PROTEIN"/>
    <property type="match status" value="1"/>
</dbReference>
<evidence type="ECO:0000313" key="2">
    <source>
        <dbReference type="Proteomes" id="UP000308267"/>
    </source>
</evidence>
<dbReference type="Pfam" id="PF05427">
    <property type="entry name" value="FIBP"/>
    <property type="match status" value="1"/>
</dbReference>
<dbReference type="GO" id="GO:0005634">
    <property type="term" value="C:nucleus"/>
    <property type="evidence" value="ECO:0007669"/>
    <property type="project" value="TreeGrafter"/>
</dbReference>
<evidence type="ECO:0008006" key="3">
    <source>
        <dbReference type="Google" id="ProtNLM"/>
    </source>
</evidence>
<dbReference type="Proteomes" id="UP000308267">
    <property type="component" value="Unassembled WGS sequence"/>
</dbReference>
<comment type="caution">
    <text evidence="1">The sequence shown here is derived from an EMBL/GenBank/DDBJ whole genome shotgun (WGS) entry which is preliminary data.</text>
</comment>
<reference evidence="1 2" key="1">
    <citation type="journal article" date="2019" name="BMC Genomics">
        <title>New insights from Opisthorchis felineus genome: update on genomics of the epidemiologically important liver flukes.</title>
        <authorList>
            <person name="Ershov N.I."/>
            <person name="Mordvinov V.A."/>
            <person name="Prokhortchouk E.B."/>
            <person name="Pakharukova M.Y."/>
            <person name="Gunbin K.V."/>
            <person name="Ustyantsev K."/>
            <person name="Genaev M.A."/>
            <person name="Blinov A.G."/>
            <person name="Mazur A."/>
            <person name="Boulygina E."/>
            <person name="Tsygankova S."/>
            <person name="Khrameeva E."/>
            <person name="Chekanov N."/>
            <person name="Fan G."/>
            <person name="Xiao A."/>
            <person name="Zhang H."/>
            <person name="Xu X."/>
            <person name="Yang H."/>
            <person name="Solovyev V."/>
            <person name="Lee S.M."/>
            <person name="Liu X."/>
            <person name="Afonnikov D.A."/>
            <person name="Skryabin K.G."/>
        </authorList>
    </citation>
    <scope>NUCLEOTIDE SEQUENCE [LARGE SCALE GENOMIC DNA]</scope>
    <source>
        <strain evidence="1">AK-0245</strain>
        <tissue evidence="1">Whole organism</tissue>
    </source>
</reference>
<dbReference type="Gene3D" id="3.30.420.10">
    <property type="entry name" value="Ribonuclease H-like superfamily/Ribonuclease H"/>
    <property type="match status" value="1"/>
</dbReference>
<organism evidence="1 2">
    <name type="scientific">Opisthorchis felineus</name>
    <dbReference type="NCBI Taxonomy" id="147828"/>
    <lineage>
        <taxon>Eukaryota</taxon>
        <taxon>Metazoa</taxon>
        <taxon>Spiralia</taxon>
        <taxon>Lophotrochozoa</taxon>
        <taxon>Platyhelminthes</taxon>
        <taxon>Trematoda</taxon>
        <taxon>Digenea</taxon>
        <taxon>Opisthorchiida</taxon>
        <taxon>Opisthorchiata</taxon>
        <taxon>Opisthorchiidae</taxon>
        <taxon>Opisthorchis</taxon>
    </lineage>
</organism>
<dbReference type="InterPro" id="IPR036397">
    <property type="entry name" value="RNaseH_sf"/>
</dbReference>
<name>A0A4S2L5A1_OPIFE</name>
<dbReference type="EMBL" id="SJOL01009809">
    <property type="protein sequence ID" value="TGZ55557.1"/>
    <property type="molecule type" value="Genomic_DNA"/>
</dbReference>
<dbReference type="AlphaFoldDB" id="A0A4S2L5A1"/>
<accession>A0A4S2L5A1</accession>
<gene>
    <name evidence="1" type="ORF">CRM22_010340</name>
</gene>
<sequence length="454" mass="51826">MVLLFPCRNAHTLNTQLLLGKMLDVTVTSPSFIDMDMFDLWIEGFSIQEARVKLQAMPHAEEFSMSPGLLEIHIRDHYSQFAVLEAGLRHPDSFVQACAFNQLSVSTRKQLIQKYYSVDERLLRELVGRKLTNKTRRELSEITERCELRLPSCKRQFDNLLCVVRRTEDLPGRLVDNIQALFLLPPWLSEFYAAVVFIITNRFEVSKRSLSYITFGDLTYCAGQLMAHWSVLAKDLKDDSSGVDLDLQFFHDIKECKPLVEKKDYLDRHKSMVIRTLQENKEIKILPTVESNFKPISKAIVTIACGLSQAREMQDFFLDIVEKIVGLMRALRWSTRDVRLFFEAYATTATLLPLAKGICTGRTTACNPQGNGQIDRPNGTLWSTIQLELKTKGPQICHWESALSDALYSIPPLLCVSTNATPHEGMFQFERGTSCSLVYTNLANYPRTCFAERT</sequence>
<dbReference type="SUPFAM" id="SSF53098">
    <property type="entry name" value="Ribonuclease H-like"/>
    <property type="match status" value="1"/>
</dbReference>
<protein>
    <recommendedName>
        <fullName evidence="3">Acidic fibroblast growth factor intracellular-binding protein</fullName>
    </recommendedName>
</protein>
<dbReference type="GO" id="GO:0003676">
    <property type="term" value="F:nucleic acid binding"/>
    <property type="evidence" value="ECO:0007669"/>
    <property type="project" value="InterPro"/>
</dbReference>
<dbReference type="OrthoDB" id="16955at2759"/>
<dbReference type="InterPro" id="IPR008614">
    <property type="entry name" value="FIBP"/>
</dbReference>
<dbReference type="STRING" id="147828.A0A4S2L5A1"/>
<dbReference type="PANTHER" id="PTHR13223:SF2">
    <property type="entry name" value="ACIDIC FIBROBLAST GROWTH FACTOR INTRACELLULAR-BINDING PROTEIN"/>
    <property type="match status" value="1"/>
</dbReference>
<proteinExistence type="predicted"/>
<dbReference type="InterPro" id="IPR012337">
    <property type="entry name" value="RNaseH-like_sf"/>
</dbReference>
<evidence type="ECO:0000313" key="1">
    <source>
        <dbReference type="EMBL" id="TGZ55557.1"/>
    </source>
</evidence>
<keyword evidence="2" id="KW-1185">Reference proteome</keyword>